<accession>A0ACC3DKX1</accession>
<sequence>MNQNEKTRRRTNGKRIIHPIRSNRAPSRRHLDSDTMDPVHAGFALKRLSQHSTRRQRMFQTYFRAWATSATNQRMVAVSSDPVDAKARKSMFMRGAFKLGVIQMQHKAREITMNVRLASTGTVWIE</sequence>
<comment type="caution">
    <text evidence="1">The sequence shown here is derived from an EMBL/GenBank/DDBJ whole genome shotgun (WGS) entry which is preliminary data.</text>
</comment>
<reference evidence="1" key="1">
    <citation type="submission" date="2024-09" db="EMBL/GenBank/DDBJ databases">
        <title>Black Yeasts Isolated from many extreme environments.</title>
        <authorList>
            <person name="Coleine C."/>
            <person name="Stajich J.E."/>
            <person name="Selbmann L."/>
        </authorList>
    </citation>
    <scope>NUCLEOTIDE SEQUENCE</scope>
    <source>
        <strain evidence="1">CCFEE 5737</strain>
    </source>
</reference>
<dbReference type="Proteomes" id="UP001186974">
    <property type="component" value="Unassembled WGS sequence"/>
</dbReference>
<organism evidence="1 2">
    <name type="scientific">Coniosporium uncinatum</name>
    <dbReference type="NCBI Taxonomy" id="93489"/>
    <lineage>
        <taxon>Eukaryota</taxon>
        <taxon>Fungi</taxon>
        <taxon>Dikarya</taxon>
        <taxon>Ascomycota</taxon>
        <taxon>Pezizomycotina</taxon>
        <taxon>Dothideomycetes</taxon>
        <taxon>Dothideomycetes incertae sedis</taxon>
        <taxon>Coniosporium</taxon>
    </lineage>
</organism>
<name>A0ACC3DKX1_9PEZI</name>
<gene>
    <name evidence="1" type="ORF">LTS18_010524</name>
</gene>
<dbReference type="EMBL" id="JAWDJW010002952">
    <property type="protein sequence ID" value="KAK3077346.1"/>
    <property type="molecule type" value="Genomic_DNA"/>
</dbReference>
<keyword evidence="2" id="KW-1185">Reference proteome</keyword>
<protein>
    <submittedName>
        <fullName evidence="1">Uncharacterized protein</fullName>
    </submittedName>
</protein>
<proteinExistence type="predicted"/>
<evidence type="ECO:0000313" key="1">
    <source>
        <dbReference type="EMBL" id="KAK3077346.1"/>
    </source>
</evidence>
<evidence type="ECO:0000313" key="2">
    <source>
        <dbReference type="Proteomes" id="UP001186974"/>
    </source>
</evidence>